<dbReference type="RefSeq" id="WP_093218187.1">
    <property type="nucleotide sequence ID" value="NZ_LT629803.1"/>
</dbReference>
<accession>A0A1H2MWN9</accession>
<dbReference type="AlphaFoldDB" id="A0A1H2MWN9"/>
<dbReference type="STRING" id="95300.SAMN05216558_1306"/>
<comment type="caution">
    <text evidence="1">The sequence shown here is derived from an EMBL/GenBank/DDBJ whole genome shotgun (WGS) entry which is preliminary data.</text>
</comment>
<keyword evidence="2" id="KW-1185">Reference proteome</keyword>
<dbReference type="Proteomes" id="UP000295254">
    <property type="component" value="Unassembled WGS sequence"/>
</dbReference>
<evidence type="ECO:0000313" key="2">
    <source>
        <dbReference type="Proteomes" id="UP000295254"/>
    </source>
</evidence>
<organism evidence="1 2">
    <name type="scientific">Pseudomonas vancouverensis</name>
    <dbReference type="NCBI Taxonomy" id="95300"/>
    <lineage>
        <taxon>Bacteria</taxon>
        <taxon>Pseudomonadati</taxon>
        <taxon>Pseudomonadota</taxon>
        <taxon>Gammaproteobacteria</taxon>
        <taxon>Pseudomonadales</taxon>
        <taxon>Pseudomonadaceae</taxon>
        <taxon>Pseudomonas</taxon>
    </lineage>
</organism>
<protein>
    <submittedName>
        <fullName evidence="1">DUF4054 domain-containing protein</fullName>
    </submittedName>
</protein>
<name>A0A1H2MWN9_PSEVA</name>
<dbReference type="EMBL" id="RRZK01000005">
    <property type="protein sequence ID" value="TDB67192.1"/>
    <property type="molecule type" value="Genomic_DNA"/>
</dbReference>
<reference evidence="2" key="1">
    <citation type="journal article" date="2019" name="bioRxiv">
        <title>Bacterially produced spermidine induces plant systemic susceptibility to pathogens.</title>
        <authorList>
            <person name="Melnyk R.A."/>
            <person name="Beskrovnaya P.A."/>
            <person name="Liu Z."/>
            <person name="Song Y."/>
            <person name="Haney C.H."/>
        </authorList>
    </citation>
    <scope>NUCLEOTIDE SEQUENCE [LARGE SCALE GENOMIC DNA]</scope>
    <source>
        <strain evidence="2">Dha-51</strain>
    </source>
</reference>
<dbReference type="Pfam" id="PF13262">
    <property type="entry name" value="DUF4054"/>
    <property type="match status" value="1"/>
</dbReference>
<dbReference type="InterPro" id="IPR025127">
    <property type="entry name" value="DUF4054"/>
</dbReference>
<sequence length="139" mass="15397">MLITPEMIAAFRSNPVLKAFADPAKWPDEYIVEALCEAGTETGSSRWGALELTCDNFKWRGMQYFAAHWLATNFSTLGSTAPPGSDARLNVAQKSVGDESIAYRVPQMMDAGTDWLTYTNYGQQFYRLKKRAGMGAKAV</sequence>
<evidence type="ECO:0000313" key="1">
    <source>
        <dbReference type="EMBL" id="TDB67192.1"/>
    </source>
</evidence>
<gene>
    <name evidence="1" type="ORF">EIY72_03850</name>
</gene>
<proteinExistence type="predicted"/>
<dbReference type="OrthoDB" id="6934984at2"/>